<comment type="similarity">
    <text evidence="2 8">Belongs to the RecO family.</text>
</comment>
<dbReference type="InterPro" id="IPR022572">
    <property type="entry name" value="DNA_rep/recomb_RecO_N"/>
</dbReference>
<evidence type="ECO:0000259" key="9">
    <source>
        <dbReference type="Pfam" id="PF11967"/>
    </source>
</evidence>
<evidence type="ECO:0000256" key="4">
    <source>
        <dbReference type="ARBA" id="ARBA00022763"/>
    </source>
</evidence>
<dbReference type="InterPro" id="IPR037278">
    <property type="entry name" value="ARFGAP/RecO"/>
</dbReference>
<comment type="function">
    <text evidence="1 8">Involved in DNA repair and RecF pathway recombination.</text>
</comment>
<protein>
    <recommendedName>
        <fullName evidence="3 8">DNA repair protein RecO</fullName>
    </recommendedName>
    <alternativeName>
        <fullName evidence="7 8">Recombination protein O</fullName>
    </alternativeName>
</protein>
<evidence type="ECO:0000256" key="1">
    <source>
        <dbReference type="ARBA" id="ARBA00003065"/>
    </source>
</evidence>
<accession>A0A1I6HN06</accession>
<evidence type="ECO:0000256" key="3">
    <source>
        <dbReference type="ARBA" id="ARBA00021310"/>
    </source>
</evidence>
<keyword evidence="6 8" id="KW-0234">DNA repair</keyword>
<dbReference type="InterPro" id="IPR012340">
    <property type="entry name" value="NA-bd_OB-fold"/>
</dbReference>
<dbReference type="STRING" id="375760.SAMN04488073_2779"/>
<evidence type="ECO:0000256" key="2">
    <source>
        <dbReference type="ARBA" id="ARBA00007452"/>
    </source>
</evidence>
<dbReference type="InterPro" id="IPR003717">
    <property type="entry name" value="RecO"/>
</dbReference>
<feature type="domain" description="DNA replication/recombination mediator RecO N-terminal" evidence="9">
    <location>
        <begin position="10"/>
        <end position="81"/>
    </location>
</feature>
<dbReference type="Pfam" id="PF11967">
    <property type="entry name" value="RecO_N"/>
    <property type="match status" value="1"/>
</dbReference>
<dbReference type="HAMAP" id="MF_00201">
    <property type="entry name" value="RecO"/>
    <property type="match status" value="1"/>
</dbReference>
<dbReference type="AlphaFoldDB" id="A0A1I6HN06"/>
<dbReference type="GO" id="GO:0006310">
    <property type="term" value="P:DNA recombination"/>
    <property type="evidence" value="ECO:0007669"/>
    <property type="project" value="UniProtKB-UniRule"/>
</dbReference>
<organism evidence="10 11">
    <name type="scientific">Marinobacter gudaonensis</name>
    <dbReference type="NCBI Taxonomy" id="375760"/>
    <lineage>
        <taxon>Bacteria</taxon>
        <taxon>Pseudomonadati</taxon>
        <taxon>Pseudomonadota</taxon>
        <taxon>Gammaproteobacteria</taxon>
        <taxon>Pseudomonadales</taxon>
        <taxon>Marinobacteraceae</taxon>
        <taxon>Marinobacter</taxon>
    </lineage>
</organism>
<evidence type="ECO:0000256" key="6">
    <source>
        <dbReference type="ARBA" id="ARBA00023204"/>
    </source>
</evidence>
<dbReference type="Gene3D" id="1.20.1440.120">
    <property type="entry name" value="Recombination protein O, C-terminal domain"/>
    <property type="match status" value="1"/>
</dbReference>
<dbReference type="NCBIfam" id="TIGR00613">
    <property type="entry name" value="reco"/>
    <property type="match status" value="1"/>
</dbReference>
<dbReference type="PANTHER" id="PTHR33991:SF1">
    <property type="entry name" value="DNA REPAIR PROTEIN RECO"/>
    <property type="match status" value="1"/>
</dbReference>
<dbReference type="Proteomes" id="UP000199290">
    <property type="component" value="Unassembled WGS sequence"/>
</dbReference>
<keyword evidence="11" id="KW-1185">Reference proteome</keyword>
<reference evidence="11" key="1">
    <citation type="submission" date="2016-10" db="EMBL/GenBank/DDBJ databases">
        <authorList>
            <person name="Varghese N."/>
            <person name="Submissions S."/>
        </authorList>
    </citation>
    <scope>NUCLEOTIDE SEQUENCE [LARGE SCALE GENOMIC DNA]</scope>
    <source>
        <strain evidence="11">CGMCC 1.6294</strain>
    </source>
</reference>
<sequence length="245" mass="27394">MARMKEPPSQEPAYVLHRRPWRETSLLVDVFTLNHGRMTVIARGASSAKSPLKAQLQPFQPLMLDWAGRGDLKTLTQVDVRHGPTLIRTVALYSGLYLNELLQRVLPVADPHPTLFAAYIEALEQLSQSTDVEPVLRHFERAFASALGYDFAWDLATDTGRPVEPGGQYCYDPEQGILANPAPGVRLQNLSGQMLLDLAGGDFQSDPCRRTAKRVMRVLVDYLLQGRPLNSRSLFMHLRGESDES</sequence>
<dbReference type="Gene3D" id="2.40.50.140">
    <property type="entry name" value="Nucleic acid-binding proteins"/>
    <property type="match status" value="1"/>
</dbReference>
<evidence type="ECO:0000313" key="11">
    <source>
        <dbReference type="Proteomes" id="UP000199290"/>
    </source>
</evidence>
<proteinExistence type="inferred from homology"/>
<keyword evidence="4 8" id="KW-0227">DNA damage</keyword>
<dbReference type="SUPFAM" id="SSF50249">
    <property type="entry name" value="Nucleic acid-binding proteins"/>
    <property type="match status" value="1"/>
</dbReference>
<dbReference type="InterPro" id="IPR042242">
    <property type="entry name" value="RecO_C"/>
</dbReference>
<evidence type="ECO:0000313" key="10">
    <source>
        <dbReference type="EMBL" id="SFR55660.1"/>
    </source>
</evidence>
<keyword evidence="5 8" id="KW-0233">DNA recombination</keyword>
<evidence type="ECO:0000256" key="5">
    <source>
        <dbReference type="ARBA" id="ARBA00023172"/>
    </source>
</evidence>
<gene>
    <name evidence="8" type="primary">recO</name>
    <name evidence="10" type="ORF">SAMN04488073_2779</name>
</gene>
<name>A0A1I6HN06_9GAMM</name>
<dbReference type="SUPFAM" id="SSF57863">
    <property type="entry name" value="ArfGap/RecO-like zinc finger"/>
    <property type="match status" value="1"/>
</dbReference>
<dbReference type="Pfam" id="PF02565">
    <property type="entry name" value="RecO_C"/>
    <property type="match status" value="1"/>
</dbReference>
<dbReference type="PANTHER" id="PTHR33991">
    <property type="entry name" value="DNA REPAIR PROTEIN RECO"/>
    <property type="match status" value="1"/>
</dbReference>
<evidence type="ECO:0000256" key="8">
    <source>
        <dbReference type="HAMAP-Rule" id="MF_00201"/>
    </source>
</evidence>
<evidence type="ECO:0000256" key="7">
    <source>
        <dbReference type="ARBA" id="ARBA00033409"/>
    </source>
</evidence>
<dbReference type="EMBL" id="FOYV01000002">
    <property type="protein sequence ID" value="SFR55660.1"/>
    <property type="molecule type" value="Genomic_DNA"/>
</dbReference>
<dbReference type="GO" id="GO:0006302">
    <property type="term" value="P:double-strand break repair"/>
    <property type="evidence" value="ECO:0007669"/>
    <property type="project" value="TreeGrafter"/>
</dbReference>
<dbReference type="GO" id="GO:0043590">
    <property type="term" value="C:bacterial nucleoid"/>
    <property type="evidence" value="ECO:0007669"/>
    <property type="project" value="TreeGrafter"/>
</dbReference>